<dbReference type="AlphaFoldDB" id="A0A4P9Y0K2"/>
<protein>
    <submittedName>
        <fullName evidence="1">Uncharacterized protein</fullName>
    </submittedName>
</protein>
<keyword evidence="2" id="KW-1185">Reference proteome</keyword>
<gene>
    <name evidence="1" type="ORF">BJ684DRAFT_21429</name>
</gene>
<name>A0A4P9Y0K2_9FUNG</name>
<dbReference type="Proteomes" id="UP000267251">
    <property type="component" value="Unassembled WGS sequence"/>
</dbReference>
<reference evidence="2" key="1">
    <citation type="journal article" date="2018" name="Nat. Microbiol.">
        <title>Leveraging single-cell genomics to expand the fungal tree of life.</title>
        <authorList>
            <person name="Ahrendt S.R."/>
            <person name="Quandt C.A."/>
            <person name="Ciobanu D."/>
            <person name="Clum A."/>
            <person name="Salamov A."/>
            <person name="Andreopoulos B."/>
            <person name="Cheng J.F."/>
            <person name="Woyke T."/>
            <person name="Pelin A."/>
            <person name="Henrissat B."/>
            <person name="Reynolds N.K."/>
            <person name="Benny G.L."/>
            <person name="Smith M.E."/>
            <person name="James T.Y."/>
            <person name="Grigoriev I.V."/>
        </authorList>
    </citation>
    <scope>NUCLEOTIDE SEQUENCE [LARGE SCALE GENOMIC DNA]</scope>
</reference>
<accession>A0A4P9Y0K2</accession>
<organism evidence="1 2">
    <name type="scientific">Piptocephalis cylindrospora</name>
    <dbReference type="NCBI Taxonomy" id="1907219"/>
    <lineage>
        <taxon>Eukaryota</taxon>
        <taxon>Fungi</taxon>
        <taxon>Fungi incertae sedis</taxon>
        <taxon>Zoopagomycota</taxon>
        <taxon>Zoopagomycotina</taxon>
        <taxon>Zoopagomycetes</taxon>
        <taxon>Zoopagales</taxon>
        <taxon>Piptocephalidaceae</taxon>
        <taxon>Piptocephalis</taxon>
    </lineage>
</organism>
<dbReference type="EMBL" id="KZ988532">
    <property type="protein sequence ID" value="RKP12002.1"/>
    <property type="molecule type" value="Genomic_DNA"/>
</dbReference>
<proteinExistence type="predicted"/>
<evidence type="ECO:0000313" key="2">
    <source>
        <dbReference type="Proteomes" id="UP000267251"/>
    </source>
</evidence>
<sequence length="198" mass="22330">MGLQGGDTTFEVPFEKVPGYAKKWLMASKHAIDKLKTAKNSFRSLRQKIRLLVLDVPLQSSLRRDESIASVREELRGVIGSIRRSVALVTVFSKLQWNWNMMVHLAIPHMEIRSNLLHMGKDMMLKAEAGPTLTFAAEISQEDFNILHPPDQLAVLLPYLYHYTMALLAVVEVHHYYQPGSPEPSQPPIAIFGRGVSV</sequence>
<evidence type="ECO:0000313" key="1">
    <source>
        <dbReference type="EMBL" id="RKP12002.1"/>
    </source>
</evidence>